<dbReference type="InterPro" id="IPR050367">
    <property type="entry name" value="APC_superfamily"/>
</dbReference>
<evidence type="ECO:0000313" key="7">
    <source>
        <dbReference type="EMBL" id="SMF57738.1"/>
    </source>
</evidence>
<accession>A0A1Y6CF32</accession>
<feature type="transmembrane region" description="Helical" evidence="6">
    <location>
        <begin position="61"/>
        <end position="83"/>
    </location>
</feature>
<dbReference type="GO" id="GO:0005886">
    <property type="term" value="C:plasma membrane"/>
    <property type="evidence" value="ECO:0007669"/>
    <property type="project" value="UniProtKB-SubCell"/>
</dbReference>
<keyword evidence="4 6" id="KW-1133">Transmembrane helix</keyword>
<feature type="transmembrane region" description="Helical" evidence="6">
    <location>
        <begin position="34"/>
        <end position="55"/>
    </location>
</feature>
<feature type="transmembrane region" description="Helical" evidence="6">
    <location>
        <begin position="304"/>
        <end position="333"/>
    </location>
</feature>
<dbReference type="STRING" id="560819.SAMN05428998_121104"/>
<keyword evidence="5 6" id="KW-0472">Membrane</keyword>
<dbReference type="Gene3D" id="1.20.1740.10">
    <property type="entry name" value="Amino acid/polyamine transporter I"/>
    <property type="match status" value="1"/>
</dbReference>
<organism evidence="7 8">
    <name type="scientific">Tistlia consotensis USBA 355</name>
    <dbReference type="NCBI Taxonomy" id="560819"/>
    <lineage>
        <taxon>Bacteria</taxon>
        <taxon>Pseudomonadati</taxon>
        <taxon>Pseudomonadota</taxon>
        <taxon>Alphaproteobacteria</taxon>
        <taxon>Rhodospirillales</taxon>
        <taxon>Rhodovibrionaceae</taxon>
        <taxon>Tistlia</taxon>
    </lineage>
</organism>
<dbReference type="InterPro" id="IPR004757">
    <property type="entry name" value="EtNH_permease"/>
</dbReference>
<dbReference type="Pfam" id="PF13520">
    <property type="entry name" value="AA_permease_2"/>
    <property type="match status" value="1"/>
</dbReference>
<evidence type="ECO:0000256" key="6">
    <source>
        <dbReference type="SAM" id="Phobius"/>
    </source>
</evidence>
<evidence type="ECO:0000256" key="3">
    <source>
        <dbReference type="ARBA" id="ARBA00022692"/>
    </source>
</evidence>
<keyword evidence="2" id="KW-1003">Cell membrane</keyword>
<evidence type="ECO:0000256" key="2">
    <source>
        <dbReference type="ARBA" id="ARBA00022475"/>
    </source>
</evidence>
<proteinExistence type="predicted"/>
<feature type="transmembrane region" description="Helical" evidence="6">
    <location>
        <begin position="119"/>
        <end position="138"/>
    </location>
</feature>
<dbReference type="PIRSF" id="PIRSF006060">
    <property type="entry name" value="AA_transporter"/>
    <property type="match status" value="1"/>
</dbReference>
<keyword evidence="8" id="KW-1185">Reference proteome</keyword>
<dbReference type="NCBIfam" id="TIGR00908">
    <property type="entry name" value="2A0305"/>
    <property type="match status" value="1"/>
</dbReference>
<evidence type="ECO:0000256" key="1">
    <source>
        <dbReference type="ARBA" id="ARBA00004651"/>
    </source>
</evidence>
<feature type="transmembrane region" description="Helical" evidence="6">
    <location>
        <begin position="362"/>
        <end position="381"/>
    </location>
</feature>
<dbReference type="EMBL" id="FWZX01000021">
    <property type="protein sequence ID" value="SMF57738.1"/>
    <property type="molecule type" value="Genomic_DNA"/>
</dbReference>
<feature type="transmembrane region" description="Helical" evidence="6">
    <location>
        <begin position="173"/>
        <end position="193"/>
    </location>
</feature>
<feature type="transmembrane region" description="Helical" evidence="6">
    <location>
        <begin position="222"/>
        <end position="241"/>
    </location>
</feature>
<sequence>MAESGKRQVGSVAYHDPGSAYFEARGLKRHARVWSLWALGVGAVISGDFFGWNFGLSAGGFGGLAIATIIIAIMYIGMCYSLAEMSPALPHTGGAYSFGRSAMGPWGGFITGLAENMEYVLTPAVIVVGIGGYMGSIANDMLGFNLSDPIWWAIFYAIFVALNVIGVEVTFKFTVFITFLALAILVVFWIGAIPHFDFSRFALNIGADGSELADGGGPFMPFGWGGVAKALPFAIWFYLAIEQLPLAAEESHDPKRDMPKGLLWGILTLIIASVLTLFLNAGIAPGAAQVGQASDPLFLAFKTIFGAGMGASLLALIAVAGLVASFHTIIYAYGRNIYSLSRAGYFPHWMSVTHGTRKTPHVALIIGAVVGYVVALVLQYGEAVFGGQVGAALLNMAVFGAVIAYVMQMLSFVLLRMKLPHIERPYVSPLGNAGAIVAGVIAFVTLIFLFLTPDYRPAIYGCAAWYVAGLLYFALYGRNTLVYSPEEDFAVRAREGAAPPSH</sequence>
<feature type="transmembrane region" description="Helical" evidence="6">
    <location>
        <begin position="393"/>
        <end position="415"/>
    </location>
</feature>
<reference evidence="7 8" key="1">
    <citation type="submission" date="2017-04" db="EMBL/GenBank/DDBJ databases">
        <authorList>
            <person name="Afonso C.L."/>
            <person name="Miller P.J."/>
            <person name="Scott M.A."/>
            <person name="Spackman E."/>
            <person name="Goraichik I."/>
            <person name="Dimitrov K.M."/>
            <person name="Suarez D.L."/>
            <person name="Swayne D.E."/>
        </authorList>
    </citation>
    <scope>NUCLEOTIDE SEQUENCE [LARGE SCALE GENOMIC DNA]</scope>
    <source>
        <strain evidence="7 8">USBA 355</strain>
    </source>
</reference>
<evidence type="ECO:0000256" key="4">
    <source>
        <dbReference type="ARBA" id="ARBA00022989"/>
    </source>
</evidence>
<dbReference type="Proteomes" id="UP000192917">
    <property type="component" value="Unassembled WGS sequence"/>
</dbReference>
<name>A0A1Y6CF32_9PROT</name>
<dbReference type="InterPro" id="IPR002293">
    <property type="entry name" value="AA/rel_permease1"/>
</dbReference>
<dbReference type="PANTHER" id="PTHR42770:SF7">
    <property type="entry name" value="MEMBRANE PROTEIN"/>
    <property type="match status" value="1"/>
</dbReference>
<feature type="transmembrane region" description="Helical" evidence="6">
    <location>
        <begin position="262"/>
        <end position="284"/>
    </location>
</feature>
<dbReference type="PANTHER" id="PTHR42770">
    <property type="entry name" value="AMINO ACID TRANSPORTER-RELATED"/>
    <property type="match status" value="1"/>
</dbReference>
<protein>
    <submittedName>
        <fullName evidence="7">Ethanolamine:proton symporter, EAT family</fullName>
    </submittedName>
</protein>
<dbReference type="GO" id="GO:0022857">
    <property type="term" value="F:transmembrane transporter activity"/>
    <property type="evidence" value="ECO:0007669"/>
    <property type="project" value="InterPro"/>
</dbReference>
<dbReference type="RefSeq" id="WP_085124837.1">
    <property type="nucleotide sequence ID" value="NZ_FWZX01000021.1"/>
</dbReference>
<keyword evidence="3 6" id="KW-0812">Transmembrane</keyword>
<evidence type="ECO:0000256" key="5">
    <source>
        <dbReference type="ARBA" id="ARBA00023136"/>
    </source>
</evidence>
<feature type="transmembrane region" description="Helical" evidence="6">
    <location>
        <begin position="150"/>
        <end position="166"/>
    </location>
</feature>
<comment type="subcellular location">
    <subcellularLocation>
        <location evidence="1">Cell membrane</location>
        <topology evidence="1">Multi-pass membrane protein</topology>
    </subcellularLocation>
</comment>
<feature type="transmembrane region" description="Helical" evidence="6">
    <location>
        <begin position="427"/>
        <end position="451"/>
    </location>
</feature>
<feature type="transmembrane region" description="Helical" evidence="6">
    <location>
        <begin position="457"/>
        <end position="475"/>
    </location>
</feature>
<evidence type="ECO:0000313" key="8">
    <source>
        <dbReference type="Proteomes" id="UP000192917"/>
    </source>
</evidence>
<dbReference type="AlphaFoldDB" id="A0A1Y6CF32"/>
<gene>
    <name evidence="7" type="ORF">SAMN05428998_121104</name>
</gene>